<feature type="non-terminal residue" evidence="1">
    <location>
        <position position="1"/>
    </location>
</feature>
<accession>R0ET58</accession>
<protein>
    <submittedName>
        <fullName evidence="1">Uncharacterized protein</fullName>
    </submittedName>
</protein>
<proteinExistence type="predicted"/>
<evidence type="ECO:0000313" key="2">
    <source>
        <dbReference type="Proteomes" id="UP000029121"/>
    </source>
</evidence>
<dbReference type="Proteomes" id="UP000029121">
    <property type="component" value="Unassembled WGS sequence"/>
</dbReference>
<keyword evidence="2" id="KW-1185">Reference proteome</keyword>
<gene>
    <name evidence="1" type="ORF">CARUB_v100165420mg</name>
</gene>
<dbReference type="EMBL" id="KB871128">
    <property type="protein sequence ID" value="EOA11941.1"/>
    <property type="molecule type" value="Genomic_DNA"/>
</dbReference>
<organism evidence="1 2">
    <name type="scientific">Capsella rubella</name>
    <dbReference type="NCBI Taxonomy" id="81985"/>
    <lineage>
        <taxon>Eukaryota</taxon>
        <taxon>Viridiplantae</taxon>
        <taxon>Streptophyta</taxon>
        <taxon>Embryophyta</taxon>
        <taxon>Tracheophyta</taxon>
        <taxon>Spermatophyta</taxon>
        <taxon>Magnoliopsida</taxon>
        <taxon>eudicotyledons</taxon>
        <taxon>Gunneridae</taxon>
        <taxon>Pentapetalae</taxon>
        <taxon>rosids</taxon>
        <taxon>malvids</taxon>
        <taxon>Brassicales</taxon>
        <taxon>Brassicaceae</taxon>
        <taxon>Camelineae</taxon>
        <taxon>Capsella</taxon>
    </lineage>
</organism>
<name>R0ET58_9BRAS</name>
<evidence type="ECO:0000313" key="1">
    <source>
        <dbReference type="EMBL" id="EOA11941.1"/>
    </source>
</evidence>
<dbReference type="AlphaFoldDB" id="R0ET58"/>
<sequence length="24" mass="2942">IIISQERHIQRLNELVRTLQLQLQ</sequence>
<feature type="non-terminal residue" evidence="1">
    <location>
        <position position="24"/>
    </location>
</feature>
<reference evidence="2" key="1">
    <citation type="journal article" date="2013" name="Nat. Genet.">
        <title>The Capsella rubella genome and the genomic consequences of rapid mating system evolution.</title>
        <authorList>
            <person name="Slotte T."/>
            <person name="Hazzouri K.M."/>
            <person name="Agren J.A."/>
            <person name="Koenig D."/>
            <person name="Maumus F."/>
            <person name="Guo Y.L."/>
            <person name="Steige K."/>
            <person name="Platts A.E."/>
            <person name="Escobar J.S."/>
            <person name="Newman L.K."/>
            <person name="Wang W."/>
            <person name="Mandakova T."/>
            <person name="Vello E."/>
            <person name="Smith L.M."/>
            <person name="Henz S.R."/>
            <person name="Steffen J."/>
            <person name="Takuno S."/>
            <person name="Brandvain Y."/>
            <person name="Coop G."/>
            <person name="Andolfatto P."/>
            <person name="Hu T.T."/>
            <person name="Blanchette M."/>
            <person name="Clark R.M."/>
            <person name="Quesneville H."/>
            <person name="Nordborg M."/>
            <person name="Gaut B.S."/>
            <person name="Lysak M.A."/>
            <person name="Jenkins J."/>
            <person name="Grimwood J."/>
            <person name="Chapman J."/>
            <person name="Prochnik S."/>
            <person name="Shu S."/>
            <person name="Rokhsar D."/>
            <person name="Schmutz J."/>
            <person name="Weigel D."/>
            <person name="Wright S.I."/>
        </authorList>
    </citation>
    <scope>NUCLEOTIDE SEQUENCE [LARGE SCALE GENOMIC DNA]</scope>
    <source>
        <strain evidence="2">cv. Monte Gargano</strain>
    </source>
</reference>